<name>A0A5J4RBP1_9ZZZZ</name>
<reference evidence="1" key="1">
    <citation type="submission" date="2019-03" db="EMBL/GenBank/DDBJ databases">
        <title>Single cell metagenomics reveals metabolic interactions within the superorganism composed of flagellate Streblomastix strix and complex community of Bacteroidetes bacteria on its surface.</title>
        <authorList>
            <person name="Treitli S.C."/>
            <person name="Kolisko M."/>
            <person name="Husnik F."/>
            <person name="Keeling P."/>
            <person name="Hampl V."/>
        </authorList>
    </citation>
    <scope>NUCLEOTIDE SEQUENCE</scope>
    <source>
        <strain evidence="1">STM</strain>
    </source>
</reference>
<sequence length="27" mass="3079">MLSACIFPKKFVTPLIRPFTAHETKTT</sequence>
<proteinExistence type="predicted"/>
<protein>
    <submittedName>
        <fullName evidence="1">Uncharacterized protein</fullName>
    </submittedName>
</protein>
<accession>A0A5J4RBP1</accession>
<evidence type="ECO:0000313" key="1">
    <source>
        <dbReference type="EMBL" id="KAA6330560.1"/>
    </source>
</evidence>
<organism evidence="1">
    <name type="scientific">termite gut metagenome</name>
    <dbReference type="NCBI Taxonomy" id="433724"/>
    <lineage>
        <taxon>unclassified sequences</taxon>
        <taxon>metagenomes</taxon>
        <taxon>organismal metagenomes</taxon>
    </lineage>
</organism>
<dbReference type="AlphaFoldDB" id="A0A5J4RBP1"/>
<gene>
    <name evidence="1" type="ORF">EZS27_020740</name>
</gene>
<dbReference type="EMBL" id="SNRY01001485">
    <property type="protein sequence ID" value="KAA6330560.1"/>
    <property type="molecule type" value="Genomic_DNA"/>
</dbReference>
<feature type="non-terminal residue" evidence="1">
    <location>
        <position position="27"/>
    </location>
</feature>
<comment type="caution">
    <text evidence="1">The sequence shown here is derived from an EMBL/GenBank/DDBJ whole genome shotgun (WGS) entry which is preliminary data.</text>
</comment>